<dbReference type="PANTHER" id="PTHR43685">
    <property type="entry name" value="GLYCOSYLTRANSFERASE"/>
    <property type="match status" value="1"/>
</dbReference>
<proteinExistence type="inferred from homology"/>
<dbReference type="SUPFAM" id="SSF53448">
    <property type="entry name" value="Nucleotide-diphospho-sugar transferases"/>
    <property type="match status" value="1"/>
</dbReference>
<dbReference type="InterPro" id="IPR029044">
    <property type="entry name" value="Nucleotide-diphossugar_trans"/>
</dbReference>
<dbReference type="PANTHER" id="PTHR43685:SF5">
    <property type="entry name" value="GLYCOSYLTRANSFERASE EPSE-RELATED"/>
    <property type="match status" value="1"/>
</dbReference>
<dbReference type="Pfam" id="PF00535">
    <property type="entry name" value="Glycos_transf_2"/>
    <property type="match status" value="1"/>
</dbReference>
<keyword evidence="2" id="KW-0328">Glycosyltransferase</keyword>
<evidence type="ECO:0000256" key="2">
    <source>
        <dbReference type="ARBA" id="ARBA00022676"/>
    </source>
</evidence>
<dbReference type="GO" id="GO:0016757">
    <property type="term" value="F:glycosyltransferase activity"/>
    <property type="evidence" value="ECO:0007669"/>
    <property type="project" value="UniProtKB-KW"/>
</dbReference>
<keyword evidence="3" id="KW-0808">Transferase</keyword>
<evidence type="ECO:0000256" key="1">
    <source>
        <dbReference type="ARBA" id="ARBA00006739"/>
    </source>
</evidence>
<name>A0A382PI22_9ZZZZ</name>
<dbReference type="InterPro" id="IPR050834">
    <property type="entry name" value="Glycosyltransf_2"/>
</dbReference>
<evidence type="ECO:0000313" key="5">
    <source>
        <dbReference type="EMBL" id="SVC72295.1"/>
    </source>
</evidence>
<reference evidence="5" key="1">
    <citation type="submission" date="2018-05" db="EMBL/GenBank/DDBJ databases">
        <authorList>
            <person name="Lanie J.A."/>
            <person name="Ng W.-L."/>
            <person name="Kazmierczak K.M."/>
            <person name="Andrzejewski T.M."/>
            <person name="Davidsen T.M."/>
            <person name="Wayne K.J."/>
            <person name="Tettelin H."/>
            <person name="Glass J.I."/>
            <person name="Rusch D."/>
            <person name="Podicherti R."/>
            <person name="Tsui H.-C.T."/>
            <person name="Winkler M.E."/>
        </authorList>
    </citation>
    <scope>NUCLEOTIDE SEQUENCE</scope>
</reference>
<dbReference type="AlphaFoldDB" id="A0A382PI22"/>
<evidence type="ECO:0000259" key="4">
    <source>
        <dbReference type="Pfam" id="PF00535"/>
    </source>
</evidence>
<organism evidence="5">
    <name type="scientific">marine metagenome</name>
    <dbReference type="NCBI Taxonomy" id="408172"/>
    <lineage>
        <taxon>unclassified sequences</taxon>
        <taxon>metagenomes</taxon>
        <taxon>ecological metagenomes</taxon>
    </lineage>
</organism>
<sequence>MTPPIPRVSVILPVRDAEKTLAVAVESILGQTERNLELLVVDDGSTDASPRILQEFAELDGRIRVLSIVNPGIVEALNLGLAEARAPYLARMDSDDISLPERIGLQCDFLDANPEVGLVSCRVEHWSEDGEIRKGYETYVGWINELGEN</sequence>
<dbReference type="Gene3D" id="3.90.550.10">
    <property type="entry name" value="Spore Coat Polysaccharide Biosynthesis Protein SpsA, Chain A"/>
    <property type="match status" value="1"/>
</dbReference>
<evidence type="ECO:0000256" key="3">
    <source>
        <dbReference type="ARBA" id="ARBA00022679"/>
    </source>
</evidence>
<dbReference type="CDD" id="cd00761">
    <property type="entry name" value="Glyco_tranf_GTA_type"/>
    <property type="match status" value="1"/>
</dbReference>
<accession>A0A382PI22</accession>
<gene>
    <name evidence="5" type="ORF">METZ01_LOCUS325149</name>
</gene>
<dbReference type="InterPro" id="IPR001173">
    <property type="entry name" value="Glyco_trans_2-like"/>
</dbReference>
<comment type="similarity">
    <text evidence="1">Belongs to the glycosyltransferase 2 family.</text>
</comment>
<protein>
    <recommendedName>
        <fullName evidence="4">Glycosyltransferase 2-like domain-containing protein</fullName>
    </recommendedName>
</protein>
<dbReference type="EMBL" id="UINC01107141">
    <property type="protein sequence ID" value="SVC72295.1"/>
    <property type="molecule type" value="Genomic_DNA"/>
</dbReference>
<feature type="non-terminal residue" evidence="5">
    <location>
        <position position="149"/>
    </location>
</feature>
<feature type="domain" description="Glycosyltransferase 2-like" evidence="4">
    <location>
        <begin position="9"/>
        <end position="137"/>
    </location>
</feature>